<dbReference type="EMBL" id="CAJNDS010002210">
    <property type="protein sequence ID" value="CAE7374215.1"/>
    <property type="molecule type" value="Genomic_DNA"/>
</dbReference>
<evidence type="ECO:0000313" key="4">
    <source>
        <dbReference type="Proteomes" id="UP000604046"/>
    </source>
</evidence>
<keyword evidence="2" id="KW-0539">Nucleus</keyword>
<accession>A0A812Q4H6</accession>
<evidence type="ECO:0000256" key="2">
    <source>
        <dbReference type="ARBA" id="ARBA00023242"/>
    </source>
</evidence>
<dbReference type="OrthoDB" id="409933at2759"/>
<dbReference type="GO" id="GO:0034472">
    <property type="term" value="P:snRNA 3'-end processing"/>
    <property type="evidence" value="ECO:0007669"/>
    <property type="project" value="TreeGrafter"/>
</dbReference>
<keyword evidence="4" id="KW-1185">Reference proteome</keyword>
<comment type="subcellular location">
    <subcellularLocation>
        <location evidence="1">Nucleus</location>
    </subcellularLocation>
</comment>
<dbReference type="Proteomes" id="UP000604046">
    <property type="component" value="Unassembled WGS sequence"/>
</dbReference>
<comment type="caution">
    <text evidence="3">The sequence shown here is derived from an EMBL/GenBank/DDBJ whole genome shotgun (WGS) entry which is preliminary data.</text>
</comment>
<dbReference type="SUPFAM" id="SSF56281">
    <property type="entry name" value="Metallo-hydrolase/oxidoreductase"/>
    <property type="match status" value="1"/>
</dbReference>
<dbReference type="GO" id="GO:0032039">
    <property type="term" value="C:integrator complex"/>
    <property type="evidence" value="ECO:0007669"/>
    <property type="project" value="InterPro"/>
</dbReference>
<evidence type="ECO:0000256" key="1">
    <source>
        <dbReference type="ARBA" id="ARBA00004123"/>
    </source>
</evidence>
<gene>
    <name evidence="3" type="ORF">SNAT2548_LOCUS20444</name>
</gene>
<evidence type="ECO:0000313" key="3">
    <source>
        <dbReference type="EMBL" id="CAE7374215.1"/>
    </source>
</evidence>
<dbReference type="InterPro" id="IPR027074">
    <property type="entry name" value="Integrator_9su"/>
</dbReference>
<name>A0A812Q4H6_9DINO</name>
<protein>
    <submittedName>
        <fullName evidence="3">Uncharacterized protein</fullName>
    </submittedName>
</protein>
<dbReference type="AlphaFoldDB" id="A0A812Q4H6"/>
<dbReference type="PANTHER" id="PTHR46094:SF1">
    <property type="entry name" value="INTEGRATOR COMPLEX SUBUNIT 9"/>
    <property type="match status" value="1"/>
</dbReference>
<dbReference type="InterPro" id="IPR036866">
    <property type="entry name" value="RibonucZ/Hydroxyglut_hydro"/>
</dbReference>
<organism evidence="3 4">
    <name type="scientific">Symbiodinium natans</name>
    <dbReference type="NCBI Taxonomy" id="878477"/>
    <lineage>
        <taxon>Eukaryota</taxon>
        <taxon>Sar</taxon>
        <taxon>Alveolata</taxon>
        <taxon>Dinophyceae</taxon>
        <taxon>Suessiales</taxon>
        <taxon>Symbiodiniaceae</taxon>
        <taxon>Symbiodinium</taxon>
    </lineage>
</organism>
<sequence length="421" mass="44883">MDVEGENGPVFLSAAPSGGSLGGSFWCLEALGVRMAVIGTACAASVPVAQGLDTEALSKAELVVCLCLAHDGDIEIRASLPQVSQEASAALGRGGNVLVPIGPDQAFTEDLVMSLARQIAKLSDKCQGPIFACGAPALRLRRCGVFAEFASKTCLDRAHSGEHPFLVDALCESGRLVLAETVSELAELYQEPCMVLASQATAQDFDGRWAKNPESRILRSDAPLAGCQLRCLGQPFRRRLLGSEIRRLTSSRLLVARGAAELLESSSRLKAQSAPLVLPPAEFVNVPLDLSLARVQCWLPEDQMARIEKGKRPADSMLELLEGAFVGRRRPRISGLMPCSTSGAMRREAVRLGLEAKGLEVAAGEGADGQKTELLVPSLNARIILNQPVSDDPNAIESIVECVSVEGRRQILEVLNAELQQ</sequence>
<proteinExistence type="predicted"/>
<dbReference type="PANTHER" id="PTHR46094">
    <property type="entry name" value="INTEGRATOR COMPLEX SUBUNIT 9"/>
    <property type="match status" value="1"/>
</dbReference>
<reference evidence="3" key="1">
    <citation type="submission" date="2021-02" db="EMBL/GenBank/DDBJ databases">
        <authorList>
            <person name="Dougan E. K."/>
            <person name="Rhodes N."/>
            <person name="Thang M."/>
            <person name="Chan C."/>
        </authorList>
    </citation>
    <scope>NUCLEOTIDE SEQUENCE</scope>
</reference>